<dbReference type="EMBL" id="JAOWKZ010000002">
    <property type="protein sequence ID" value="MCV2872255.1"/>
    <property type="molecule type" value="Genomic_DNA"/>
</dbReference>
<reference evidence="2 3" key="1">
    <citation type="submission" date="2022-10" db="EMBL/GenBank/DDBJ databases">
        <title>Defluviimonas sp. nov., isolated from ocean surface sediments.</title>
        <authorList>
            <person name="He W."/>
            <person name="Wang L."/>
            <person name="Zhang D.-F."/>
        </authorList>
    </citation>
    <scope>NUCLEOTIDE SEQUENCE [LARGE SCALE GENOMIC DNA]</scope>
    <source>
        <strain evidence="2 3">WL0050</strain>
    </source>
</reference>
<dbReference type="InterPro" id="IPR045524">
    <property type="entry name" value="DUF6473"/>
</dbReference>
<evidence type="ECO:0000313" key="2">
    <source>
        <dbReference type="EMBL" id="MCV2872255.1"/>
    </source>
</evidence>
<organism evidence="2 3">
    <name type="scientific">Albidovulum litorale</name>
    <dbReference type="NCBI Taxonomy" id="2984134"/>
    <lineage>
        <taxon>Bacteria</taxon>
        <taxon>Pseudomonadati</taxon>
        <taxon>Pseudomonadota</taxon>
        <taxon>Alphaproteobacteria</taxon>
        <taxon>Rhodobacterales</taxon>
        <taxon>Paracoccaceae</taxon>
        <taxon>Albidovulum</taxon>
    </lineage>
</organism>
<protein>
    <submittedName>
        <fullName evidence="2">DUF6473 family protein</fullName>
    </submittedName>
</protein>
<name>A0ABT2ZM93_9RHOB</name>
<evidence type="ECO:0000313" key="3">
    <source>
        <dbReference type="Proteomes" id="UP001652564"/>
    </source>
</evidence>
<gene>
    <name evidence="2" type="ORF">OEZ71_08090</name>
</gene>
<sequence>MAYEYASEGSLDYYPCRYGQSKLLFRGPRRRLEGAYAAVLGGTETYGKFVVEPFPTLLEGMLDLAVVNFGYVNAGADVFANEPVIIDACSRAKVTVIQLMGAQNMSNRFYAVHPRRNDRFLRASNLMKTVFREVDFTEFHFTRHMLSALKAVSEEKFALVEDELKSAWTARMRTLLQKIEGKTVLLWISGSRQDGQDDLGPEPLMVDDEMVASIRPFATELVHVTPSSAARNCGTEDMRFAPLEEPAAAAMPGPRVHEEVAEALAPVLRRVLKA</sequence>
<feature type="domain" description="DUF6473" evidence="1">
    <location>
        <begin position="1"/>
        <end position="271"/>
    </location>
</feature>
<evidence type="ECO:0000259" key="1">
    <source>
        <dbReference type="Pfam" id="PF20078"/>
    </source>
</evidence>
<dbReference type="RefSeq" id="WP_263739445.1">
    <property type="nucleotide sequence ID" value="NZ_JAOWKZ010000002.1"/>
</dbReference>
<dbReference type="Proteomes" id="UP001652564">
    <property type="component" value="Unassembled WGS sequence"/>
</dbReference>
<dbReference type="Pfam" id="PF20078">
    <property type="entry name" value="DUF6473"/>
    <property type="match status" value="1"/>
</dbReference>
<comment type="caution">
    <text evidence="2">The sequence shown here is derived from an EMBL/GenBank/DDBJ whole genome shotgun (WGS) entry which is preliminary data.</text>
</comment>
<accession>A0ABT2ZM93</accession>
<keyword evidence="3" id="KW-1185">Reference proteome</keyword>
<proteinExistence type="predicted"/>